<feature type="region of interest" description="Disordered" evidence="1">
    <location>
        <begin position="81"/>
        <end position="113"/>
    </location>
</feature>
<feature type="compositionally biased region" description="Basic and acidic residues" evidence="1">
    <location>
        <begin position="81"/>
        <end position="94"/>
    </location>
</feature>
<feature type="compositionally biased region" description="Polar residues" evidence="1">
    <location>
        <begin position="104"/>
        <end position="113"/>
    </location>
</feature>
<accession>A0ABR2WGA0</accession>
<evidence type="ECO:0000313" key="2">
    <source>
        <dbReference type="EMBL" id="KAK9760524.1"/>
    </source>
</evidence>
<name>A0ABR2WGA0_9FUNG</name>
<feature type="non-terminal residue" evidence="2">
    <location>
        <position position="113"/>
    </location>
</feature>
<reference evidence="2 3" key="1">
    <citation type="submission" date="2023-04" db="EMBL/GenBank/DDBJ databases">
        <title>Genome of Basidiobolus ranarum AG-B5.</title>
        <authorList>
            <person name="Stajich J.E."/>
            <person name="Carter-House D."/>
            <person name="Gryganskyi A."/>
        </authorList>
    </citation>
    <scope>NUCLEOTIDE SEQUENCE [LARGE SCALE GENOMIC DNA]</scope>
    <source>
        <strain evidence="2 3">AG-B5</strain>
    </source>
</reference>
<organism evidence="2 3">
    <name type="scientific">Basidiobolus ranarum</name>
    <dbReference type="NCBI Taxonomy" id="34480"/>
    <lineage>
        <taxon>Eukaryota</taxon>
        <taxon>Fungi</taxon>
        <taxon>Fungi incertae sedis</taxon>
        <taxon>Zoopagomycota</taxon>
        <taxon>Entomophthoromycotina</taxon>
        <taxon>Basidiobolomycetes</taxon>
        <taxon>Basidiobolales</taxon>
        <taxon>Basidiobolaceae</taxon>
        <taxon>Basidiobolus</taxon>
    </lineage>
</organism>
<evidence type="ECO:0000313" key="3">
    <source>
        <dbReference type="Proteomes" id="UP001479436"/>
    </source>
</evidence>
<dbReference type="Proteomes" id="UP001479436">
    <property type="component" value="Unassembled WGS sequence"/>
</dbReference>
<evidence type="ECO:0000256" key="1">
    <source>
        <dbReference type="SAM" id="MobiDB-lite"/>
    </source>
</evidence>
<protein>
    <submittedName>
        <fullName evidence="2">Uncharacterized protein</fullName>
    </submittedName>
</protein>
<comment type="caution">
    <text evidence="2">The sequence shown here is derived from an EMBL/GenBank/DDBJ whole genome shotgun (WGS) entry which is preliminary data.</text>
</comment>
<keyword evidence="3" id="KW-1185">Reference proteome</keyword>
<sequence length="113" mass="13209">MTDNSNIIHTMRKKLGHYRQYSAPELNSMEYPDNSEEQLLRNTTESEMFKQQQTLMHMSSLNLTPIPGITTEQLETLHLKHEEESESRSHKLFDHSAAFKGTKRQFNNTTQNV</sequence>
<dbReference type="EMBL" id="JASJQH010002059">
    <property type="protein sequence ID" value="KAK9760524.1"/>
    <property type="molecule type" value="Genomic_DNA"/>
</dbReference>
<proteinExistence type="predicted"/>
<gene>
    <name evidence="2" type="ORF">K7432_015358</name>
</gene>